<dbReference type="AlphaFoldDB" id="A0A5K7X9V7"/>
<dbReference type="Proteomes" id="UP000326837">
    <property type="component" value="Chromosome"/>
</dbReference>
<reference evidence="3" key="1">
    <citation type="submission" date="2019-10" db="EMBL/GenBank/DDBJ databases">
        <title>Lacipirellula parvula gen. nov., sp. nov., representing a lineage of planctomycetes widespread in freshwater anoxic habitats, and description of the family Lacipirellulaceae.</title>
        <authorList>
            <person name="Dedysh S.N."/>
            <person name="Kulichevskaya I.S."/>
            <person name="Beletsky A.V."/>
            <person name="Rakitin A.L."/>
            <person name="Mardanov A.V."/>
            <person name="Ivanova A.A."/>
            <person name="Saltykova V.X."/>
            <person name="Rijpstra W.I.C."/>
            <person name="Sinninghe Damste J.S."/>
            <person name="Ravin N.V."/>
        </authorList>
    </citation>
    <scope>NUCLEOTIDE SEQUENCE [LARGE SCALE GENOMIC DNA]</scope>
    <source>
        <strain evidence="3">PX69</strain>
    </source>
</reference>
<name>A0A5K7X9V7_9BACT</name>
<protein>
    <recommendedName>
        <fullName evidence="1">BioF2-like acetyltransferase domain-containing protein</fullName>
    </recommendedName>
</protein>
<feature type="domain" description="BioF2-like acetyltransferase" evidence="1">
    <location>
        <begin position="298"/>
        <end position="444"/>
    </location>
</feature>
<dbReference type="SUPFAM" id="SSF55729">
    <property type="entry name" value="Acyl-CoA N-acyltransferases (Nat)"/>
    <property type="match status" value="1"/>
</dbReference>
<evidence type="ECO:0000259" key="1">
    <source>
        <dbReference type="Pfam" id="PF13480"/>
    </source>
</evidence>
<dbReference type="Gene3D" id="3.40.630.30">
    <property type="match status" value="1"/>
</dbReference>
<dbReference type="InterPro" id="IPR016181">
    <property type="entry name" value="Acyl_CoA_acyltransferase"/>
</dbReference>
<dbReference type="KEGG" id="lpav:PLANPX_3122"/>
<keyword evidence="3" id="KW-1185">Reference proteome</keyword>
<dbReference type="InterPro" id="IPR038740">
    <property type="entry name" value="BioF2-like_GNAT_dom"/>
</dbReference>
<accession>A0A5K7X9V7</accession>
<dbReference type="EMBL" id="AP021861">
    <property type="protein sequence ID" value="BBO33510.1"/>
    <property type="molecule type" value="Genomic_DNA"/>
</dbReference>
<organism evidence="2 3">
    <name type="scientific">Lacipirellula parvula</name>
    <dbReference type="NCBI Taxonomy" id="2650471"/>
    <lineage>
        <taxon>Bacteria</taxon>
        <taxon>Pseudomonadati</taxon>
        <taxon>Planctomycetota</taxon>
        <taxon>Planctomycetia</taxon>
        <taxon>Pirellulales</taxon>
        <taxon>Lacipirellulaceae</taxon>
        <taxon>Lacipirellula</taxon>
    </lineage>
</organism>
<sequence length="491" mass="55277">MEDRCRRNRRPPGMWRGWPDRPSRYSRYFGIPLSAFHESRPMFSLTFGRRTGRPCASVARGCGSLHCRRGVGGVSDPEAALLSNLGLEWCAESASETPPTKRTALPQNNSTPQFNAEIATVRLQRFDNLNDLLPYRDAWDRLAGGLAFRRWTWLAAWWRHYGEEQGERELSVWLAFSDASDSPESVRAILPAYCETTWTQGCVLRLLGDGEVCSDHLGLLVDPSFETDAVDGIAEAIAAIGEIDLVGFTAVDDADRATTNLLGSLARRDFTTRRMPTDRCWAIDLPASWDEFLALQSKSHRKQIRQMERRVLDSPRAVWRMIESPGDFGDAWQTLVDLHQRRRQSLGEPGCFASPTWAAFHWDVAQQLLAEGRLRLSTLALDGQPIAAEYHVGNAEATWAYQGGVDPTRLADEPGQLSTICSIRHAIAAGQSQFDFLRGDEPYKAHWRATPRQAYRLTAVPHRLWPRLRDRVRGSATNLRTTAKQLTSLFS</sequence>
<dbReference type="Pfam" id="PF13480">
    <property type="entry name" value="Acetyltransf_6"/>
    <property type="match status" value="1"/>
</dbReference>
<evidence type="ECO:0000313" key="3">
    <source>
        <dbReference type="Proteomes" id="UP000326837"/>
    </source>
</evidence>
<proteinExistence type="predicted"/>
<gene>
    <name evidence="2" type="ORF">PLANPX_3122</name>
</gene>
<evidence type="ECO:0000313" key="2">
    <source>
        <dbReference type="EMBL" id="BBO33510.1"/>
    </source>
</evidence>